<evidence type="ECO:0000313" key="15">
    <source>
        <dbReference type="EMBL" id="KAL3766180.1"/>
    </source>
</evidence>
<dbReference type="CDD" id="cd06223">
    <property type="entry name" value="PRTases_typeI"/>
    <property type="match status" value="1"/>
</dbReference>
<dbReference type="InterPro" id="IPR000836">
    <property type="entry name" value="PRTase_dom"/>
</dbReference>
<dbReference type="Gene3D" id="3.40.50.2020">
    <property type="match status" value="1"/>
</dbReference>
<dbReference type="AlphaFoldDB" id="A0ABD3MQA9"/>
<comment type="catalytic activity">
    <reaction evidence="13">
        <text>IMP + diphosphate = hypoxanthine + 5-phospho-alpha-D-ribose 1-diphosphate</text>
        <dbReference type="Rhea" id="RHEA:17973"/>
        <dbReference type="ChEBI" id="CHEBI:17368"/>
        <dbReference type="ChEBI" id="CHEBI:33019"/>
        <dbReference type="ChEBI" id="CHEBI:58017"/>
        <dbReference type="ChEBI" id="CHEBI:58053"/>
        <dbReference type="EC" id="2.4.2.8"/>
    </reaction>
</comment>
<evidence type="ECO:0000256" key="13">
    <source>
        <dbReference type="RuleBase" id="RU364099"/>
    </source>
</evidence>
<proteinExistence type="inferred from homology"/>
<dbReference type="GO" id="GO:0046872">
    <property type="term" value="F:metal ion binding"/>
    <property type="evidence" value="ECO:0007669"/>
    <property type="project" value="UniProtKB-KW"/>
</dbReference>
<dbReference type="GO" id="GO:0005737">
    <property type="term" value="C:cytoplasm"/>
    <property type="evidence" value="ECO:0007669"/>
    <property type="project" value="UniProtKB-SubCell"/>
</dbReference>
<comment type="subcellular location">
    <subcellularLocation>
        <location evidence="2 13">Cytoplasm</location>
    </subcellularLocation>
</comment>
<evidence type="ECO:0000256" key="9">
    <source>
        <dbReference type="ARBA" id="ARBA00022723"/>
    </source>
</evidence>
<comment type="cofactor">
    <cofactor evidence="1 13">
        <name>Mg(2+)</name>
        <dbReference type="ChEBI" id="CHEBI:18420"/>
    </cofactor>
</comment>
<dbReference type="FunFam" id="3.40.50.2020:FF:000006">
    <property type="entry name" value="Hypoxanthine phosphoribosyltransferase"/>
    <property type="match status" value="1"/>
</dbReference>
<keyword evidence="11 13" id="KW-0547">Nucleotide-binding</keyword>
<dbReference type="Pfam" id="PF00156">
    <property type="entry name" value="Pribosyltran"/>
    <property type="match status" value="1"/>
</dbReference>
<dbReference type="InterPro" id="IPR050408">
    <property type="entry name" value="HGPRT"/>
</dbReference>
<dbReference type="Proteomes" id="UP001530315">
    <property type="component" value="Unassembled WGS sequence"/>
</dbReference>
<dbReference type="NCBIfam" id="TIGR01203">
    <property type="entry name" value="HGPRTase"/>
    <property type="match status" value="1"/>
</dbReference>
<evidence type="ECO:0000256" key="7">
    <source>
        <dbReference type="ARBA" id="ARBA00022676"/>
    </source>
</evidence>
<protein>
    <recommendedName>
        <fullName evidence="5 13">Hypoxanthine phosphoribosyltransferase</fullName>
        <ecNumber evidence="5 13">2.4.2.8</ecNumber>
    </recommendedName>
</protein>
<sequence length="225" mass="24553">MPTKEDVEFPPSMNPDEIDEVLFTKEMIASRVRELGAEISESYRGDDVGGGGLRLPLVVICTLKGAAAFFADLVRSLSCDSQWEFMAFSSYGGGTTSTGAVQTVLDLRVDIAGRDVLVVEDILDTGHTLRYMINMLQARGPKSVRTAVLLHKAERTVAELGLTPEFVGFVIPNEFVVGYGLDYDQKYRSLPWIGVLAPWVYGDADSKIKYSACGGRGKATKQSDD</sequence>
<dbReference type="SUPFAM" id="SSF53271">
    <property type="entry name" value="PRTase-like"/>
    <property type="match status" value="1"/>
</dbReference>
<dbReference type="GO" id="GO:0006177">
    <property type="term" value="P:GMP biosynthetic process"/>
    <property type="evidence" value="ECO:0007669"/>
    <property type="project" value="UniProtKB-ARBA"/>
</dbReference>
<evidence type="ECO:0000313" key="16">
    <source>
        <dbReference type="EMBL" id="KAL3774021.1"/>
    </source>
</evidence>
<evidence type="ECO:0000256" key="10">
    <source>
        <dbReference type="ARBA" id="ARBA00022726"/>
    </source>
</evidence>
<comment type="similarity">
    <text evidence="4 13">Belongs to the purine/pyrimidine phosphoribosyltransferase family.</text>
</comment>
<evidence type="ECO:0000256" key="5">
    <source>
        <dbReference type="ARBA" id="ARBA00011895"/>
    </source>
</evidence>
<evidence type="ECO:0000256" key="3">
    <source>
        <dbReference type="ARBA" id="ARBA00004669"/>
    </source>
</evidence>
<evidence type="ECO:0000256" key="4">
    <source>
        <dbReference type="ARBA" id="ARBA00008391"/>
    </source>
</evidence>
<organism evidence="15 17">
    <name type="scientific">Stephanodiscus triporus</name>
    <dbReference type="NCBI Taxonomy" id="2934178"/>
    <lineage>
        <taxon>Eukaryota</taxon>
        <taxon>Sar</taxon>
        <taxon>Stramenopiles</taxon>
        <taxon>Ochrophyta</taxon>
        <taxon>Bacillariophyta</taxon>
        <taxon>Coscinodiscophyceae</taxon>
        <taxon>Thalassiosirophycidae</taxon>
        <taxon>Stephanodiscales</taxon>
        <taxon>Stephanodiscaceae</taxon>
        <taxon>Stephanodiscus</taxon>
    </lineage>
</organism>
<dbReference type="EMBL" id="JALLAZ020001494">
    <property type="protein sequence ID" value="KAL3774021.1"/>
    <property type="molecule type" value="Genomic_DNA"/>
</dbReference>
<accession>A0ABD3MQA9</accession>
<keyword evidence="9 13" id="KW-0479">Metal-binding</keyword>
<keyword evidence="10 13" id="KW-0660">Purine salvage</keyword>
<dbReference type="EC" id="2.4.2.8" evidence="5 13"/>
<dbReference type="GO" id="GO:0016763">
    <property type="term" value="F:pentosyltransferase activity"/>
    <property type="evidence" value="ECO:0007669"/>
    <property type="project" value="UniProtKB-ARBA"/>
</dbReference>
<dbReference type="EMBL" id="JALLAZ020001734">
    <property type="protein sequence ID" value="KAL3766180.1"/>
    <property type="molecule type" value="Genomic_DNA"/>
</dbReference>
<evidence type="ECO:0000256" key="11">
    <source>
        <dbReference type="ARBA" id="ARBA00022741"/>
    </source>
</evidence>
<keyword evidence="17" id="KW-1185">Reference proteome</keyword>
<reference evidence="15 17" key="1">
    <citation type="submission" date="2024-10" db="EMBL/GenBank/DDBJ databases">
        <title>Updated reference genomes for cyclostephanoid diatoms.</title>
        <authorList>
            <person name="Roberts W.R."/>
            <person name="Alverson A.J."/>
        </authorList>
    </citation>
    <scope>NUCLEOTIDE SEQUENCE [LARGE SCALE GENOMIC DNA]</scope>
    <source>
        <strain evidence="15 17">AJA276-08</strain>
    </source>
</reference>
<dbReference type="PANTHER" id="PTHR43340:SF1">
    <property type="entry name" value="HYPOXANTHINE PHOSPHORIBOSYLTRANSFERASE"/>
    <property type="match status" value="1"/>
</dbReference>
<evidence type="ECO:0000256" key="12">
    <source>
        <dbReference type="ARBA" id="ARBA00022842"/>
    </source>
</evidence>
<dbReference type="PANTHER" id="PTHR43340">
    <property type="entry name" value="HYPOXANTHINE-GUANINE PHOSPHORIBOSYLTRANSFERASE"/>
    <property type="match status" value="1"/>
</dbReference>
<dbReference type="GO" id="GO:0006166">
    <property type="term" value="P:purine ribonucleoside salvage"/>
    <property type="evidence" value="ECO:0007669"/>
    <property type="project" value="UniProtKB-KW"/>
</dbReference>
<gene>
    <name evidence="15" type="ORF">ACHAW5_008413</name>
    <name evidence="16" type="ORF">ACHAW5_011373</name>
</gene>
<evidence type="ECO:0000259" key="14">
    <source>
        <dbReference type="Pfam" id="PF00156"/>
    </source>
</evidence>
<keyword evidence="6 13" id="KW-0963">Cytoplasm</keyword>
<evidence type="ECO:0000256" key="6">
    <source>
        <dbReference type="ARBA" id="ARBA00022490"/>
    </source>
</evidence>
<evidence type="ECO:0000256" key="1">
    <source>
        <dbReference type="ARBA" id="ARBA00001946"/>
    </source>
</evidence>
<comment type="caution">
    <text evidence="15">The sequence shown here is derived from an EMBL/GenBank/DDBJ whole genome shotgun (WGS) entry which is preliminary data.</text>
</comment>
<keyword evidence="12 13" id="KW-0460">Magnesium</keyword>
<keyword evidence="8 13" id="KW-0808">Transferase</keyword>
<name>A0ABD3MQA9_9STRA</name>
<dbReference type="GO" id="GO:0000166">
    <property type="term" value="F:nucleotide binding"/>
    <property type="evidence" value="ECO:0007669"/>
    <property type="project" value="UniProtKB-KW"/>
</dbReference>
<dbReference type="InterPro" id="IPR005904">
    <property type="entry name" value="Hxn_phspho_trans"/>
</dbReference>
<evidence type="ECO:0000256" key="8">
    <source>
        <dbReference type="ARBA" id="ARBA00022679"/>
    </source>
</evidence>
<evidence type="ECO:0000256" key="2">
    <source>
        <dbReference type="ARBA" id="ARBA00004496"/>
    </source>
</evidence>
<feature type="domain" description="Phosphoribosyltransferase" evidence="14">
    <location>
        <begin position="28"/>
        <end position="183"/>
    </location>
</feature>
<keyword evidence="7 13" id="KW-0328">Glycosyltransferase</keyword>
<comment type="pathway">
    <text evidence="3 13">Purine metabolism; IMP biosynthesis via salvage pathway; IMP from hypoxanthine: step 1/1.</text>
</comment>
<evidence type="ECO:0000313" key="17">
    <source>
        <dbReference type="Proteomes" id="UP001530315"/>
    </source>
</evidence>
<dbReference type="InterPro" id="IPR029057">
    <property type="entry name" value="PRTase-like"/>
</dbReference>